<dbReference type="EMBL" id="KL198026">
    <property type="protein sequence ID" value="KDQ16603.1"/>
    <property type="molecule type" value="Genomic_DNA"/>
</dbReference>
<dbReference type="Proteomes" id="UP000027195">
    <property type="component" value="Unassembled WGS sequence"/>
</dbReference>
<protein>
    <submittedName>
        <fullName evidence="1">Uncharacterized protein</fullName>
    </submittedName>
</protein>
<evidence type="ECO:0000313" key="2">
    <source>
        <dbReference type="Proteomes" id="UP000027195"/>
    </source>
</evidence>
<keyword evidence="2" id="KW-1185">Reference proteome</keyword>
<sequence>MDQMACLLSCCNVVYSYAPPIVHAHPYQRLECSLPLPRRANFHLSGPATTVADTCIFYKAPGSVHNRDSEQKDHLVNIVSPSLYILQWVCEYHQDLSVAKEKAMLDMLIAQQQRRSLGLLDHIIFGTYVSTIGAVSVCASWRDDHNMVAFHTLAEMDLKDPLDTLRFCLYLKSVFNHIPEIAPDFQKPEPTTSNTPVAIAYPLLSVQMDLEAGRKP</sequence>
<organism evidence="1 2">
    <name type="scientific">Botryobasidium botryosum (strain FD-172 SS1)</name>
    <dbReference type="NCBI Taxonomy" id="930990"/>
    <lineage>
        <taxon>Eukaryota</taxon>
        <taxon>Fungi</taxon>
        <taxon>Dikarya</taxon>
        <taxon>Basidiomycota</taxon>
        <taxon>Agaricomycotina</taxon>
        <taxon>Agaricomycetes</taxon>
        <taxon>Cantharellales</taxon>
        <taxon>Botryobasidiaceae</taxon>
        <taxon>Botryobasidium</taxon>
    </lineage>
</organism>
<proteinExistence type="predicted"/>
<accession>A0A067MLG1</accession>
<evidence type="ECO:0000313" key="1">
    <source>
        <dbReference type="EMBL" id="KDQ16603.1"/>
    </source>
</evidence>
<dbReference type="InParanoid" id="A0A067MLG1"/>
<name>A0A067MLG1_BOTB1</name>
<dbReference type="AlphaFoldDB" id="A0A067MLG1"/>
<gene>
    <name evidence="1" type="ORF">BOTBODRAFT_53725</name>
</gene>
<dbReference type="HOGENOM" id="CLU_1277440_0_0_1"/>
<reference evidence="2" key="1">
    <citation type="journal article" date="2014" name="Proc. Natl. Acad. Sci. U.S.A.">
        <title>Extensive sampling of basidiomycete genomes demonstrates inadequacy of the white-rot/brown-rot paradigm for wood decay fungi.</title>
        <authorList>
            <person name="Riley R."/>
            <person name="Salamov A.A."/>
            <person name="Brown D.W."/>
            <person name="Nagy L.G."/>
            <person name="Floudas D."/>
            <person name="Held B.W."/>
            <person name="Levasseur A."/>
            <person name="Lombard V."/>
            <person name="Morin E."/>
            <person name="Otillar R."/>
            <person name="Lindquist E.A."/>
            <person name="Sun H."/>
            <person name="LaButti K.M."/>
            <person name="Schmutz J."/>
            <person name="Jabbour D."/>
            <person name="Luo H."/>
            <person name="Baker S.E."/>
            <person name="Pisabarro A.G."/>
            <person name="Walton J.D."/>
            <person name="Blanchette R.A."/>
            <person name="Henrissat B."/>
            <person name="Martin F."/>
            <person name="Cullen D."/>
            <person name="Hibbett D.S."/>
            <person name="Grigoriev I.V."/>
        </authorList>
    </citation>
    <scope>NUCLEOTIDE SEQUENCE [LARGE SCALE GENOMIC DNA]</scope>
    <source>
        <strain evidence="2">FD-172 SS1</strain>
    </source>
</reference>